<dbReference type="PANTHER" id="PTHR42792">
    <property type="entry name" value="FLAGELLIN"/>
    <property type="match status" value="1"/>
</dbReference>
<keyword evidence="8" id="KW-0966">Cell projection</keyword>
<keyword evidence="8" id="KW-0282">Flagellum</keyword>
<dbReference type="EMBL" id="NSKD01000004">
    <property type="protein sequence ID" value="PAU80184.1"/>
    <property type="molecule type" value="Genomic_DNA"/>
</dbReference>
<dbReference type="Gene3D" id="6.10.10.10">
    <property type="entry name" value="Flagellar export chaperone, C-terminal domain"/>
    <property type="match status" value="1"/>
</dbReference>
<accession>A0A2A2F642</accession>
<dbReference type="Pfam" id="PF00669">
    <property type="entry name" value="Flagellin_N"/>
    <property type="match status" value="1"/>
</dbReference>
<dbReference type="GO" id="GO:0005198">
    <property type="term" value="F:structural molecule activity"/>
    <property type="evidence" value="ECO:0007669"/>
    <property type="project" value="UniProtKB-UniRule"/>
</dbReference>
<dbReference type="RefSeq" id="WP_095617801.1">
    <property type="nucleotide sequence ID" value="NZ_NSKD01000004.1"/>
</dbReference>
<dbReference type="Pfam" id="PF07196">
    <property type="entry name" value="Flagellin_IN"/>
    <property type="match status" value="1"/>
</dbReference>
<dbReference type="Gene3D" id="6.10.280.190">
    <property type="match status" value="1"/>
</dbReference>
<feature type="domain" description="Flagellin C-terminal" evidence="7">
    <location>
        <begin position="454"/>
        <end position="537"/>
    </location>
</feature>
<dbReference type="Gene3D" id="1.20.1330.10">
    <property type="entry name" value="f41 fragment of flagellin, N-terminal domain"/>
    <property type="match status" value="1"/>
</dbReference>
<sequence length="539" mass="56902">MPQVINTNIASINAQRNLNNTQGEGDTALERLSSGLRINSAKDDAAGLAISERFTAQINGLDQAVRNANDGTSLAQVAEGALGESANSLQRIRELAIQSANATNSQSDRDALQAEVSQLKEEIGRIADETEFNGLKVLDGSYTDEQYQIGANANQTIGVSIDTAQPNQMGSVVNQASDVEQTDAVDGGNDITTTRGGIETYTGVSTTEIDSNNGLEINGEVVEPSERFTGTLPGQDEADSAYAKAAAINGSSIDGVEALAETSKAVPGIDPGNTANEGSALAVFGGADNENDTGKYSLTINDQRVLEENFNENNTELSLTEAADRINASTDQTGVRARVNADDELVFTAEDGRNIEINEDMEINNDSGEALTLDSAFIGNGEFSEDTATNTASAENTYTYRGDITLQSAENITLNDDGADLLGFSNNLIEVDEEKNVETIDISSVEGANEAILAVDAALTNINGIRADLGAVQNRFESTIANLESGSENLNAARSRIQDADFAQESAELSRTQTLQQAGLSVLSQANQRPQQVLQLIQG</sequence>
<feature type="domain" description="Flagellin N-terminal" evidence="6">
    <location>
        <begin position="5"/>
        <end position="143"/>
    </location>
</feature>
<keyword evidence="3 4" id="KW-0975">Bacterial flagellum</keyword>
<feature type="coiled-coil region" evidence="5">
    <location>
        <begin position="102"/>
        <end position="129"/>
    </location>
</feature>
<dbReference type="InterPro" id="IPR001492">
    <property type="entry name" value="Flagellin"/>
</dbReference>
<dbReference type="InterPro" id="IPR001029">
    <property type="entry name" value="Flagellin_N"/>
</dbReference>
<dbReference type="OrthoDB" id="9796789at2"/>
<reference evidence="8 9" key="1">
    <citation type="submission" date="2017-08" db="EMBL/GenBank/DDBJ databases">
        <title>Halovibrio sewagensis sp. nov., isolated from wastewater of high salinity.</title>
        <authorList>
            <person name="Dong X."/>
            <person name="Zhang G."/>
        </authorList>
    </citation>
    <scope>NUCLEOTIDE SEQUENCE [LARGE SCALE GENOMIC DNA]</scope>
    <source>
        <strain evidence="8 9">YL5-2</strain>
    </source>
</reference>
<evidence type="ECO:0000259" key="6">
    <source>
        <dbReference type="Pfam" id="PF00669"/>
    </source>
</evidence>
<dbReference type="SUPFAM" id="SSF64518">
    <property type="entry name" value="Phase 1 flagellin"/>
    <property type="match status" value="1"/>
</dbReference>
<organism evidence="8 9">
    <name type="scientific">Halovibrio salipaludis</name>
    <dbReference type="NCBI Taxonomy" id="2032626"/>
    <lineage>
        <taxon>Bacteria</taxon>
        <taxon>Pseudomonadati</taxon>
        <taxon>Pseudomonadota</taxon>
        <taxon>Gammaproteobacteria</taxon>
        <taxon>Oceanospirillales</taxon>
        <taxon>Halomonadaceae</taxon>
        <taxon>Halovibrio</taxon>
    </lineage>
</organism>
<keyword evidence="2 4" id="KW-0964">Secreted</keyword>
<evidence type="ECO:0000313" key="9">
    <source>
        <dbReference type="Proteomes" id="UP000218896"/>
    </source>
</evidence>
<evidence type="ECO:0000313" key="8">
    <source>
        <dbReference type="EMBL" id="PAU80184.1"/>
    </source>
</evidence>
<dbReference type="Pfam" id="PF00700">
    <property type="entry name" value="Flagellin_C"/>
    <property type="match status" value="1"/>
</dbReference>
<evidence type="ECO:0000256" key="4">
    <source>
        <dbReference type="RuleBase" id="RU362073"/>
    </source>
</evidence>
<gene>
    <name evidence="8" type="ORF">CK501_11120</name>
</gene>
<dbReference type="Gene3D" id="2.30.220.10">
    <property type="entry name" value="f41 fragment of flagellin, C-terminal domain"/>
    <property type="match status" value="1"/>
</dbReference>
<proteinExistence type="inferred from homology"/>
<dbReference type="InterPro" id="IPR046358">
    <property type="entry name" value="Flagellin_C"/>
</dbReference>
<comment type="subcellular location">
    <subcellularLocation>
        <location evidence="4">Secreted</location>
    </subcellularLocation>
    <subcellularLocation>
        <location evidence="4">Bacterial flagellum</location>
    </subcellularLocation>
</comment>
<dbReference type="PRINTS" id="PR00207">
    <property type="entry name" value="FLAGELLIN"/>
</dbReference>
<evidence type="ECO:0000256" key="5">
    <source>
        <dbReference type="SAM" id="Coils"/>
    </source>
</evidence>
<evidence type="ECO:0000259" key="7">
    <source>
        <dbReference type="Pfam" id="PF00700"/>
    </source>
</evidence>
<dbReference type="Gene3D" id="2.170.280.10">
    <property type="entry name" value="f41 fragment of flagellin, middle domain"/>
    <property type="match status" value="1"/>
</dbReference>
<dbReference type="GO" id="GO:0005576">
    <property type="term" value="C:extracellular region"/>
    <property type="evidence" value="ECO:0007669"/>
    <property type="project" value="UniProtKB-SubCell"/>
</dbReference>
<dbReference type="InterPro" id="IPR042187">
    <property type="entry name" value="Flagellin_C_sub2"/>
</dbReference>
<keyword evidence="8" id="KW-0969">Cilium</keyword>
<evidence type="ECO:0000256" key="1">
    <source>
        <dbReference type="ARBA" id="ARBA00005709"/>
    </source>
</evidence>
<protein>
    <recommendedName>
        <fullName evidence="4">Flagellin</fullName>
    </recommendedName>
</protein>
<dbReference type="InterPro" id="IPR010810">
    <property type="entry name" value="Flagellin_hook_IN_motif"/>
</dbReference>
<comment type="similarity">
    <text evidence="1 4">Belongs to the bacterial flagellin family.</text>
</comment>
<comment type="function">
    <text evidence="4">Flagellin is the subunit protein which polymerizes to form the filaments of bacterial flagella.</text>
</comment>
<comment type="caution">
    <text evidence="8">The sequence shown here is derived from an EMBL/GenBank/DDBJ whole genome shotgun (WGS) entry which is preliminary data.</text>
</comment>
<dbReference type="GO" id="GO:0009288">
    <property type="term" value="C:bacterial-type flagellum"/>
    <property type="evidence" value="ECO:0007669"/>
    <property type="project" value="UniProtKB-SubCell"/>
</dbReference>
<name>A0A2A2F642_9GAMM</name>
<dbReference type="Proteomes" id="UP000218896">
    <property type="component" value="Unassembled WGS sequence"/>
</dbReference>
<dbReference type="PANTHER" id="PTHR42792:SF2">
    <property type="entry name" value="FLAGELLIN"/>
    <property type="match status" value="1"/>
</dbReference>
<keyword evidence="5" id="KW-0175">Coiled coil</keyword>
<keyword evidence="9" id="KW-1185">Reference proteome</keyword>
<dbReference type="AlphaFoldDB" id="A0A2A2F642"/>
<evidence type="ECO:0000256" key="2">
    <source>
        <dbReference type="ARBA" id="ARBA00022525"/>
    </source>
</evidence>
<evidence type="ECO:0000256" key="3">
    <source>
        <dbReference type="ARBA" id="ARBA00023143"/>
    </source>
</evidence>